<comment type="function">
    <text evidence="19">Component of the acetyl coenzyme A carboxylase (ACC) complex. First, biotin carboxylase catalyzes the carboxylation of biotin on its carrier protein (BCCP) and then the CO(2) group is transferred by the carboxyltransferase to acetyl-CoA to form malonyl-CoA.</text>
</comment>
<comment type="similarity">
    <text evidence="4">In the N-terminal section; belongs to the AccD/PCCB family.</text>
</comment>
<dbReference type="InterPro" id="IPR000438">
    <property type="entry name" value="Acetyl_CoA_COase_Trfase_b_su"/>
</dbReference>
<dbReference type="HAMAP" id="MF_01395">
    <property type="entry name" value="AcetylCoA_CT_beta"/>
    <property type="match status" value="1"/>
</dbReference>
<dbReference type="EMBL" id="SGWQ01000015">
    <property type="protein sequence ID" value="RZS31175.1"/>
    <property type="molecule type" value="Genomic_DNA"/>
</dbReference>
<evidence type="ECO:0000313" key="23">
    <source>
        <dbReference type="EMBL" id="RZS31175.1"/>
    </source>
</evidence>
<evidence type="ECO:0000313" key="24">
    <source>
        <dbReference type="Proteomes" id="UP000294257"/>
    </source>
</evidence>
<dbReference type="GO" id="GO:2001295">
    <property type="term" value="P:malonyl-CoA biosynthetic process"/>
    <property type="evidence" value="ECO:0007669"/>
    <property type="project" value="UniProtKB-UniRule"/>
</dbReference>
<dbReference type="Proteomes" id="UP000294257">
    <property type="component" value="Unassembled WGS sequence"/>
</dbReference>
<keyword evidence="7 19" id="KW-0444">Lipid biosynthesis</keyword>
<feature type="domain" description="CoA carboxyltransferase C-terminal" evidence="22">
    <location>
        <begin position="285"/>
        <end position="530"/>
    </location>
</feature>
<dbReference type="PANTHER" id="PTHR42853:SF3">
    <property type="entry name" value="ACETYL-COENZYME A CARBOXYLASE CARBOXYL TRANSFERASE SUBUNIT ALPHA, CHLOROPLASTIC"/>
    <property type="match status" value="1"/>
</dbReference>
<dbReference type="GO" id="GO:0003989">
    <property type="term" value="F:acetyl-CoA carboxylase activity"/>
    <property type="evidence" value="ECO:0007669"/>
    <property type="project" value="InterPro"/>
</dbReference>
<dbReference type="NCBIfam" id="TIGR00515">
    <property type="entry name" value="accD"/>
    <property type="match status" value="1"/>
</dbReference>
<dbReference type="NCBIfam" id="NF041504">
    <property type="entry name" value="AccA_sub"/>
    <property type="match status" value="1"/>
</dbReference>
<evidence type="ECO:0000259" key="22">
    <source>
        <dbReference type="PROSITE" id="PS50989"/>
    </source>
</evidence>
<feature type="domain" description="CoA carboxyltransferase N-terminal" evidence="21">
    <location>
        <begin position="15"/>
        <end position="284"/>
    </location>
</feature>
<evidence type="ECO:0000256" key="4">
    <source>
        <dbReference type="ARBA" id="ARBA00010284"/>
    </source>
</evidence>
<comment type="catalytic activity">
    <reaction evidence="18 19">
        <text>N(6)-carboxybiotinyl-L-lysyl-[protein] + acetyl-CoA = N(6)-biotinyl-L-lysyl-[protein] + malonyl-CoA</text>
        <dbReference type="Rhea" id="RHEA:54728"/>
        <dbReference type="Rhea" id="RHEA-COMP:10505"/>
        <dbReference type="Rhea" id="RHEA-COMP:10506"/>
        <dbReference type="ChEBI" id="CHEBI:57288"/>
        <dbReference type="ChEBI" id="CHEBI:57384"/>
        <dbReference type="ChEBI" id="CHEBI:83144"/>
        <dbReference type="ChEBI" id="CHEBI:83145"/>
        <dbReference type="EC" id="2.1.3.15"/>
    </reaction>
</comment>
<comment type="subcellular location">
    <subcellularLocation>
        <location evidence="1 19">Cytoplasm</location>
    </subcellularLocation>
</comment>
<comment type="similarity">
    <text evidence="20">Belongs to the AccD/PCCB family.</text>
</comment>
<protein>
    <recommendedName>
        <fullName evidence="19 20">Multifunctional fusion protein</fullName>
    </recommendedName>
    <domain>
        <recommendedName>
            <fullName evidence="19">Acetyl-coenzyme A carboxylase carboxyl transferase subunit alpha</fullName>
            <shortName evidence="19">ACCase subunit alpha</shortName>
            <shortName evidence="19">Acetyl-CoA carboxylase carboxyltransferase subunit alpha</shortName>
            <ecNumber evidence="19">2.1.3.15</ecNumber>
        </recommendedName>
    </domain>
    <domain>
        <recommendedName>
            <fullName evidence="20">Acetyl-coenzyme A carboxylase carboxyl transferase subunit beta</fullName>
            <shortName evidence="20">ACCase subunit beta</shortName>
            <shortName evidence="20">Acetyl-CoA carboxylase carboxyltransferase subunit beta</shortName>
        </recommendedName>
    </domain>
</protein>
<keyword evidence="8 19" id="KW-0808">Transferase</keyword>
<dbReference type="AlphaFoldDB" id="A0A4Q7KCX6"/>
<evidence type="ECO:0000256" key="13">
    <source>
        <dbReference type="ARBA" id="ARBA00022833"/>
    </source>
</evidence>
<keyword evidence="15 19" id="KW-0443">Lipid metabolism</keyword>
<comment type="caution">
    <text evidence="23">The sequence shown here is derived from an EMBL/GenBank/DDBJ whole genome shotgun (WGS) entry which is preliminary data.</text>
</comment>
<evidence type="ECO:0000256" key="5">
    <source>
        <dbReference type="ARBA" id="ARBA00011664"/>
    </source>
</evidence>
<evidence type="ECO:0000256" key="8">
    <source>
        <dbReference type="ARBA" id="ARBA00022679"/>
    </source>
</evidence>
<keyword evidence="6 19" id="KW-0963">Cytoplasm</keyword>
<dbReference type="InterPro" id="IPR011763">
    <property type="entry name" value="COA_CT_C"/>
</dbReference>
<dbReference type="PRINTS" id="PR01069">
    <property type="entry name" value="ACCCTRFRASEA"/>
</dbReference>
<reference evidence="23 24" key="1">
    <citation type="submission" date="2019-02" db="EMBL/GenBank/DDBJ databases">
        <title>Genomic Encyclopedia of Type Strains, Phase IV (KMG-IV): sequencing the most valuable type-strain genomes for metagenomic binning, comparative biology and taxonomic classification.</title>
        <authorList>
            <person name="Goeker M."/>
        </authorList>
    </citation>
    <scope>NUCLEOTIDE SEQUENCE [LARGE SCALE GENOMIC DNA]</scope>
    <source>
        <strain evidence="23 24">DSM 101727</strain>
    </source>
</reference>
<evidence type="ECO:0000256" key="19">
    <source>
        <dbReference type="HAMAP-Rule" id="MF_00823"/>
    </source>
</evidence>
<dbReference type="Gene3D" id="3.90.226.10">
    <property type="entry name" value="2-enoyl-CoA Hydratase, Chain A, domain 1"/>
    <property type="match status" value="2"/>
</dbReference>
<dbReference type="GO" id="GO:0016743">
    <property type="term" value="F:carboxyl- or carbamoyltransferase activity"/>
    <property type="evidence" value="ECO:0007669"/>
    <property type="project" value="UniProtKB-UniRule"/>
</dbReference>
<evidence type="ECO:0000256" key="11">
    <source>
        <dbReference type="ARBA" id="ARBA00022771"/>
    </source>
</evidence>
<keyword evidence="24" id="KW-1185">Reference proteome</keyword>
<dbReference type="HAMAP" id="MF_00823">
    <property type="entry name" value="AcetylCoA_CT_alpha"/>
    <property type="match status" value="1"/>
</dbReference>
<dbReference type="InterPro" id="IPR011762">
    <property type="entry name" value="COA_CT_N"/>
</dbReference>
<keyword evidence="12 19" id="KW-0276">Fatty acid metabolism</keyword>
<evidence type="ECO:0000256" key="3">
    <source>
        <dbReference type="ARBA" id="ARBA00006276"/>
    </source>
</evidence>
<feature type="binding site" evidence="20">
    <location>
        <position position="19"/>
    </location>
    <ligand>
        <name>Zn(2+)</name>
        <dbReference type="ChEBI" id="CHEBI:29105"/>
    </ligand>
</feature>
<evidence type="ECO:0000256" key="6">
    <source>
        <dbReference type="ARBA" id="ARBA00022490"/>
    </source>
</evidence>
<comment type="subunit">
    <text evidence="5">Acetyl-CoA carboxylase is a heterotetramer composed of biotin carboxyl carrier protein (AccB), biotin carboxylase (AccC) and two subunits of ACCase subunit beta/alpha.</text>
</comment>
<gene>
    <name evidence="20" type="primary">accD</name>
    <name evidence="19" type="synonym">accA</name>
    <name evidence="23" type="ORF">EV193_11554</name>
</gene>
<comment type="function">
    <text evidence="17 20">Component of the acetyl coenzyme A carboxylase (ACC) complex. Biotin carboxylase (BC) catalyzes the carboxylation of biotin on its carrier protein (BCCP) and then the CO(2) group is transferred by the transcarboxylase to acetyl-CoA to form malonyl-CoA.</text>
</comment>
<dbReference type="GO" id="GO:0006633">
    <property type="term" value="P:fatty acid biosynthetic process"/>
    <property type="evidence" value="ECO:0007669"/>
    <property type="project" value="UniProtKB-KW"/>
</dbReference>
<keyword evidence="11 20" id="KW-0863">Zinc-finger</keyword>
<evidence type="ECO:0000256" key="7">
    <source>
        <dbReference type="ARBA" id="ARBA00022516"/>
    </source>
</evidence>
<comment type="subunit">
    <text evidence="19">Acetyl-CoA carboxylase is a heterohexamer composed of biotin carboxyl carrier protein (AccB), biotin carboxylase (AccC) and two subunits each of ACCase subunit alpha (AccA) and ACCase subunit beta (AccD).</text>
</comment>
<evidence type="ECO:0000256" key="18">
    <source>
        <dbReference type="ARBA" id="ARBA00049152"/>
    </source>
</evidence>
<proteinExistence type="inferred from homology"/>
<keyword evidence="16 19" id="KW-0275">Fatty acid biosynthesis</keyword>
<comment type="similarity">
    <text evidence="3">In the C-terminal section; belongs to the AccA family.</text>
</comment>
<dbReference type="UniPathway" id="UPA00655">
    <property type="reaction ID" value="UER00711"/>
</dbReference>
<dbReference type="Pfam" id="PF03255">
    <property type="entry name" value="ACCA"/>
    <property type="match status" value="1"/>
</dbReference>
<evidence type="ECO:0000256" key="10">
    <source>
        <dbReference type="ARBA" id="ARBA00022741"/>
    </source>
</evidence>
<dbReference type="GO" id="GO:0008270">
    <property type="term" value="F:zinc ion binding"/>
    <property type="evidence" value="ECO:0007669"/>
    <property type="project" value="UniProtKB-UniRule"/>
</dbReference>
<dbReference type="PROSITE" id="PS50989">
    <property type="entry name" value="COA_CT_CTER"/>
    <property type="match status" value="1"/>
</dbReference>
<dbReference type="Pfam" id="PF17848">
    <property type="entry name" value="Zn_ribbon_ACC"/>
    <property type="match status" value="1"/>
</dbReference>
<dbReference type="SUPFAM" id="SSF52096">
    <property type="entry name" value="ClpP/crotonase"/>
    <property type="match status" value="2"/>
</dbReference>
<organism evidence="23 24">
    <name type="scientific">Herbihabitans rhizosphaerae</name>
    <dbReference type="NCBI Taxonomy" id="1872711"/>
    <lineage>
        <taxon>Bacteria</taxon>
        <taxon>Bacillati</taxon>
        <taxon>Actinomycetota</taxon>
        <taxon>Actinomycetes</taxon>
        <taxon>Pseudonocardiales</taxon>
        <taxon>Pseudonocardiaceae</taxon>
        <taxon>Herbihabitans</taxon>
    </lineage>
</organism>
<evidence type="ECO:0000256" key="17">
    <source>
        <dbReference type="ARBA" id="ARBA00025280"/>
    </source>
</evidence>
<evidence type="ECO:0000256" key="14">
    <source>
        <dbReference type="ARBA" id="ARBA00022840"/>
    </source>
</evidence>
<dbReference type="InterPro" id="IPR041010">
    <property type="entry name" value="Znf-ACC"/>
</dbReference>
<comment type="cofactor">
    <cofactor evidence="20">
        <name>Zn(2+)</name>
        <dbReference type="ChEBI" id="CHEBI:29105"/>
    </cofactor>
    <text evidence="20">Binds 1 zinc ion per subunit.</text>
</comment>
<dbReference type="PROSITE" id="PS50980">
    <property type="entry name" value="COA_CT_NTER"/>
    <property type="match status" value="1"/>
</dbReference>
<comment type="pathway">
    <text evidence="2 19">Lipid metabolism; malonyl-CoA biosynthesis; malonyl-CoA from acetyl-CoA: step 1/1.</text>
</comment>
<evidence type="ECO:0000256" key="1">
    <source>
        <dbReference type="ARBA" id="ARBA00004496"/>
    </source>
</evidence>
<dbReference type="EC" id="2.1.3.15" evidence="19"/>
<dbReference type="OrthoDB" id="9772975at2"/>
<dbReference type="PANTHER" id="PTHR42853">
    <property type="entry name" value="ACETYL-COENZYME A CARBOXYLASE CARBOXYL TRANSFERASE SUBUNIT ALPHA"/>
    <property type="match status" value="1"/>
</dbReference>
<keyword evidence="13 20" id="KW-0862">Zinc</keyword>
<dbReference type="InterPro" id="IPR029045">
    <property type="entry name" value="ClpP/crotonase-like_dom_sf"/>
</dbReference>
<evidence type="ECO:0000256" key="20">
    <source>
        <dbReference type="HAMAP-Rule" id="MF_01395"/>
    </source>
</evidence>
<comment type="similarity">
    <text evidence="19">Belongs to the AccA family.</text>
</comment>
<evidence type="ECO:0000256" key="15">
    <source>
        <dbReference type="ARBA" id="ARBA00023098"/>
    </source>
</evidence>
<sequence length="560" mass="59193">MTTVEQESLGVTQAEWLHCPTCRELVYAKRWNRNAGVCPECGAHGRLTARERIRQLVDPGTFREQIHRLPDTDPLGFTDRRPYPRRVEDARRDTGEREAVVCGAAAIDGRPLVLAVMDFRFLGGSLGTGVGELLTLAAEDALARRLPLLVVTASGGARMQEGVLSLLQMAKVSQAIAALNEAGLLFVSLITDPTYGGVAASFATQADVIIAEPGARLGFAGRRVIRDTVRAELPDGFQTAEFLLARGALDVVADRAELRDVLSRLLRAAGGPSAPPPTVPSGLIRDCRDLPERDPWHVVSLARNAERPTGREYTHLIAESFLELHGDRMGADSPTIIGGIADLGGISAMVVATQKGHSTRELLATNFGMAGPEGYRKALRLFRLAEKLGLPVVTLIDTPGAYPGVAAEENCQAGAIATNILALTGLRVPVIPVITGEGGSGGALALAVGDQVLMFANGVYSVISPEGCAAILWDATAAPRAAEALRITAPDLLRLGVVDGVIPEPGDGAHTDPTAAAANLAAAVRTTIGELGGIPADQLVARRRERLRRIGAPQWTEDVK</sequence>
<dbReference type="RefSeq" id="WP_130348318.1">
    <property type="nucleotide sequence ID" value="NZ_SGWQ01000015.1"/>
</dbReference>
<feature type="zinc finger region" description="C4-type" evidence="20">
    <location>
        <begin position="19"/>
        <end position="41"/>
    </location>
</feature>
<accession>A0A4Q7KCX6</accession>
<feature type="binding site" evidence="20">
    <location>
        <position position="22"/>
    </location>
    <ligand>
        <name>Zn(2+)</name>
        <dbReference type="ChEBI" id="CHEBI:29105"/>
    </ligand>
</feature>
<keyword evidence="14 19" id="KW-0067">ATP-binding</keyword>
<evidence type="ECO:0000259" key="21">
    <source>
        <dbReference type="PROSITE" id="PS50980"/>
    </source>
</evidence>
<evidence type="ECO:0000256" key="2">
    <source>
        <dbReference type="ARBA" id="ARBA00004956"/>
    </source>
</evidence>
<feature type="binding site" evidence="20">
    <location>
        <position position="38"/>
    </location>
    <ligand>
        <name>Zn(2+)</name>
        <dbReference type="ChEBI" id="CHEBI:29105"/>
    </ligand>
</feature>
<evidence type="ECO:0000256" key="12">
    <source>
        <dbReference type="ARBA" id="ARBA00022832"/>
    </source>
</evidence>
<name>A0A4Q7KCX6_9PSEU</name>
<keyword evidence="9 20" id="KW-0479">Metal-binding</keyword>
<evidence type="ECO:0000256" key="16">
    <source>
        <dbReference type="ARBA" id="ARBA00023160"/>
    </source>
</evidence>
<dbReference type="GO" id="GO:0009317">
    <property type="term" value="C:acetyl-CoA carboxylase complex"/>
    <property type="evidence" value="ECO:0007669"/>
    <property type="project" value="InterPro"/>
</dbReference>
<feature type="binding site" evidence="20">
    <location>
        <position position="41"/>
    </location>
    <ligand>
        <name>Zn(2+)</name>
        <dbReference type="ChEBI" id="CHEBI:29105"/>
    </ligand>
</feature>
<dbReference type="GO" id="GO:0005524">
    <property type="term" value="F:ATP binding"/>
    <property type="evidence" value="ECO:0007669"/>
    <property type="project" value="UniProtKB-KW"/>
</dbReference>
<dbReference type="InterPro" id="IPR001095">
    <property type="entry name" value="Acetyl_CoA_COase_a_su"/>
</dbReference>
<keyword evidence="10 19" id="KW-0547">Nucleotide-binding</keyword>
<evidence type="ECO:0000256" key="9">
    <source>
        <dbReference type="ARBA" id="ARBA00022723"/>
    </source>
</evidence>